<dbReference type="PANTHER" id="PTHR12307:SF53">
    <property type="entry name" value="PROTEIN PHOSPHATASE 1 REGULATORY SUBUNIT"/>
    <property type="match status" value="1"/>
</dbReference>
<protein>
    <submittedName>
        <fullName evidence="4">CBM21 domain-containing protein</fullName>
    </submittedName>
</protein>
<sequence>MNQITSLDRKLMKHNIAVCSKDEDHYFDSDFDLNDCDLELRLNALSALVSNVCFRKENKSLSRSPRTKLIIKPRPPAVKDHVDFIFNDPTEHTKPPSPSALKSPNSPSSGLKKSVRFADAVGRDLELIKTFKNEATDTDDDEPLSVMRRVRSFQRNSSPTATSTLNERHLLRHFEVRSKQDVKRIVEEQNVCIESINSHGMCISGFVQVKNVAFEKQVRLRYTLDNWVTYAELPCSFSFSSLVDNHDFFCFSFCVPFDLPVGSNCKLCVQFSADGQNYWDNNSGDNYNFECCSEQSVPDIDNAQI</sequence>
<keyword evidence="3" id="KW-1185">Reference proteome</keyword>
<name>A0A914WTR2_9BILA</name>
<dbReference type="InterPro" id="IPR005036">
    <property type="entry name" value="CBM21_dom"/>
</dbReference>
<evidence type="ECO:0000256" key="1">
    <source>
        <dbReference type="SAM" id="MobiDB-lite"/>
    </source>
</evidence>
<dbReference type="PANTHER" id="PTHR12307">
    <property type="entry name" value="PROTEIN PHOSPHATASE 1 REGULATORY SUBUNIT"/>
    <property type="match status" value="1"/>
</dbReference>
<dbReference type="GO" id="GO:0005979">
    <property type="term" value="P:regulation of glycogen biosynthetic process"/>
    <property type="evidence" value="ECO:0007669"/>
    <property type="project" value="TreeGrafter"/>
</dbReference>
<evidence type="ECO:0000313" key="4">
    <source>
        <dbReference type="WBParaSite" id="PSAMB.scaffold4827size13432.g25286.t1"/>
    </source>
</evidence>
<dbReference type="InterPro" id="IPR038175">
    <property type="entry name" value="CBM21_dom_sf"/>
</dbReference>
<feature type="compositionally biased region" description="Polar residues" evidence="1">
    <location>
        <begin position="100"/>
        <end position="111"/>
    </location>
</feature>
<dbReference type="InterPro" id="IPR050782">
    <property type="entry name" value="PP1_regulatory_subunit_3"/>
</dbReference>
<dbReference type="Pfam" id="PF03370">
    <property type="entry name" value="CBM_21"/>
    <property type="match status" value="1"/>
</dbReference>
<reference evidence="4" key="1">
    <citation type="submission" date="2022-11" db="UniProtKB">
        <authorList>
            <consortium name="WormBaseParasite"/>
        </authorList>
    </citation>
    <scope>IDENTIFICATION</scope>
</reference>
<feature type="region of interest" description="Disordered" evidence="1">
    <location>
        <begin position="86"/>
        <end position="113"/>
    </location>
</feature>
<dbReference type="AlphaFoldDB" id="A0A914WTR2"/>
<evidence type="ECO:0000313" key="3">
    <source>
        <dbReference type="Proteomes" id="UP000887566"/>
    </source>
</evidence>
<dbReference type="WBParaSite" id="PSAMB.scaffold4827size13432.g25286.t1">
    <property type="protein sequence ID" value="PSAMB.scaffold4827size13432.g25286.t1"/>
    <property type="gene ID" value="PSAMB.scaffold4827size13432.g25286"/>
</dbReference>
<evidence type="ECO:0000259" key="2">
    <source>
        <dbReference type="PROSITE" id="PS51159"/>
    </source>
</evidence>
<organism evidence="3 4">
    <name type="scientific">Plectus sambesii</name>
    <dbReference type="NCBI Taxonomy" id="2011161"/>
    <lineage>
        <taxon>Eukaryota</taxon>
        <taxon>Metazoa</taxon>
        <taxon>Ecdysozoa</taxon>
        <taxon>Nematoda</taxon>
        <taxon>Chromadorea</taxon>
        <taxon>Plectida</taxon>
        <taxon>Plectina</taxon>
        <taxon>Plectoidea</taxon>
        <taxon>Plectidae</taxon>
        <taxon>Plectus</taxon>
    </lineage>
</organism>
<dbReference type="GO" id="GO:0008157">
    <property type="term" value="F:protein phosphatase 1 binding"/>
    <property type="evidence" value="ECO:0007669"/>
    <property type="project" value="TreeGrafter"/>
</dbReference>
<dbReference type="GO" id="GO:0000164">
    <property type="term" value="C:protein phosphatase type 1 complex"/>
    <property type="evidence" value="ECO:0007669"/>
    <property type="project" value="TreeGrafter"/>
</dbReference>
<proteinExistence type="predicted"/>
<dbReference type="PROSITE" id="PS51159">
    <property type="entry name" value="CBM21"/>
    <property type="match status" value="1"/>
</dbReference>
<dbReference type="GO" id="GO:2001069">
    <property type="term" value="F:glycogen binding"/>
    <property type="evidence" value="ECO:0007669"/>
    <property type="project" value="TreeGrafter"/>
</dbReference>
<accession>A0A914WTR2</accession>
<dbReference type="Proteomes" id="UP000887566">
    <property type="component" value="Unplaced"/>
</dbReference>
<dbReference type="Gene3D" id="2.60.40.2440">
    <property type="entry name" value="Carbohydrate binding type-21 domain"/>
    <property type="match status" value="1"/>
</dbReference>
<feature type="domain" description="CBM21" evidence="2">
    <location>
        <begin position="183"/>
        <end position="290"/>
    </location>
</feature>